<evidence type="ECO:0000256" key="1">
    <source>
        <dbReference type="ARBA" id="ARBA00001946"/>
    </source>
</evidence>
<dbReference type="InterPro" id="IPR015797">
    <property type="entry name" value="NUDIX_hydrolase-like_dom_sf"/>
</dbReference>
<keyword evidence="2 5" id="KW-0378">Hydrolase</keyword>
<dbReference type="GO" id="GO:0016787">
    <property type="term" value="F:hydrolase activity"/>
    <property type="evidence" value="ECO:0007669"/>
    <property type="project" value="UniProtKB-KW"/>
</dbReference>
<comment type="caution">
    <text evidence="5">The sequence shown here is derived from an EMBL/GenBank/DDBJ whole genome shotgun (WGS) entry which is preliminary data.</text>
</comment>
<dbReference type="InterPro" id="IPR000086">
    <property type="entry name" value="NUDIX_hydrolase_dom"/>
</dbReference>
<dbReference type="Proteomes" id="UP000712527">
    <property type="component" value="Unassembled WGS sequence"/>
</dbReference>
<feature type="domain" description="Nudix hydrolase" evidence="4">
    <location>
        <begin position="75"/>
        <end position="207"/>
    </location>
</feature>
<dbReference type="Pfam" id="PF00293">
    <property type="entry name" value="NUDIX"/>
    <property type="match status" value="1"/>
</dbReference>
<protein>
    <submittedName>
        <fullName evidence="5">NUDIX hydrolase</fullName>
    </submittedName>
</protein>
<dbReference type="EMBL" id="JACSNQ010000001">
    <property type="protein sequence ID" value="MBM6773994.1"/>
    <property type="molecule type" value="Genomic_DNA"/>
</dbReference>
<dbReference type="SUPFAM" id="SSF55811">
    <property type="entry name" value="Nudix"/>
    <property type="match status" value="1"/>
</dbReference>
<dbReference type="InterPro" id="IPR020084">
    <property type="entry name" value="NUDIX_hydrolase_CS"/>
</dbReference>
<name>A0ABS2EZ48_9ACTN</name>
<evidence type="ECO:0000256" key="3">
    <source>
        <dbReference type="SAM" id="MobiDB-lite"/>
    </source>
</evidence>
<evidence type="ECO:0000313" key="6">
    <source>
        <dbReference type="Proteomes" id="UP000712527"/>
    </source>
</evidence>
<feature type="compositionally biased region" description="Basic and acidic residues" evidence="3">
    <location>
        <begin position="1"/>
        <end position="21"/>
    </location>
</feature>
<dbReference type="PROSITE" id="PS00893">
    <property type="entry name" value="NUDIX_BOX"/>
    <property type="match status" value="1"/>
</dbReference>
<dbReference type="PANTHER" id="PTHR11839">
    <property type="entry name" value="UDP/ADP-SUGAR PYROPHOSPHATASE"/>
    <property type="match status" value="1"/>
</dbReference>
<dbReference type="Gene3D" id="3.90.79.10">
    <property type="entry name" value="Nucleoside Triphosphate Pyrophosphohydrolase"/>
    <property type="match status" value="1"/>
</dbReference>
<keyword evidence="6" id="KW-1185">Reference proteome</keyword>
<dbReference type="PANTHER" id="PTHR11839:SF18">
    <property type="entry name" value="NUDIX HYDROLASE DOMAIN-CONTAINING PROTEIN"/>
    <property type="match status" value="1"/>
</dbReference>
<sequence>MQEARPGEKNDQCAPSGERDVPSGLDAVRAALEPDPALVERVTSSTRPWEGRIFSVEQLDVELADGSHGWRDLVRHHGGAGVVAVRDGKVCLVRQWRVALGRMTLEIPAGKVDGDEPREACAARELTEETGLVAERLELLAESYGAPGFTDEHTSVYLAHGLTQGPACPDAGELVNVVWVDLDCALEAIRLGLLDDAKTVTGILAAKTFGML</sequence>
<feature type="region of interest" description="Disordered" evidence="3">
    <location>
        <begin position="1"/>
        <end position="24"/>
    </location>
</feature>
<evidence type="ECO:0000313" key="5">
    <source>
        <dbReference type="EMBL" id="MBM6773994.1"/>
    </source>
</evidence>
<dbReference type="RefSeq" id="WP_204792344.1">
    <property type="nucleotide sequence ID" value="NZ_JACSNQ010000001.1"/>
</dbReference>
<accession>A0ABS2EZ48</accession>
<reference evidence="5 6" key="1">
    <citation type="journal article" date="2021" name="Sci. Rep.">
        <title>The distribution of antibiotic resistance genes in chicken gut microbiota commensals.</title>
        <authorList>
            <person name="Juricova H."/>
            <person name="Matiasovicova J."/>
            <person name="Kubasova T."/>
            <person name="Cejkova D."/>
            <person name="Rychlik I."/>
        </authorList>
    </citation>
    <scope>NUCLEOTIDE SEQUENCE [LARGE SCALE GENOMIC DNA]</scope>
    <source>
        <strain evidence="5 6">An794</strain>
    </source>
</reference>
<dbReference type="CDD" id="cd03424">
    <property type="entry name" value="NUDIX_ADPRase_Nudt5_UGPPase_Nudt14"/>
    <property type="match status" value="1"/>
</dbReference>
<gene>
    <name evidence="5" type="ORF">H9X80_00250</name>
</gene>
<evidence type="ECO:0000256" key="2">
    <source>
        <dbReference type="ARBA" id="ARBA00022801"/>
    </source>
</evidence>
<proteinExistence type="predicted"/>
<dbReference type="PROSITE" id="PS51462">
    <property type="entry name" value="NUDIX"/>
    <property type="match status" value="1"/>
</dbReference>
<evidence type="ECO:0000259" key="4">
    <source>
        <dbReference type="PROSITE" id="PS51462"/>
    </source>
</evidence>
<organism evidence="5 6">
    <name type="scientific">Olsenella profusa</name>
    <dbReference type="NCBI Taxonomy" id="138595"/>
    <lineage>
        <taxon>Bacteria</taxon>
        <taxon>Bacillati</taxon>
        <taxon>Actinomycetota</taxon>
        <taxon>Coriobacteriia</taxon>
        <taxon>Coriobacteriales</taxon>
        <taxon>Atopobiaceae</taxon>
        <taxon>Olsenella</taxon>
    </lineage>
</organism>
<comment type="cofactor">
    <cofactor evidence="1">
        <name>Mg(2+)</name>
        <dbReference type="ChEBI" id="CHEBI:18420"/>
    </cofactor>
</comment>